<comment type="caution">
    <text evidence="1">The sequence shown here is derived from an EMBL/GenBank/DDBJ whole genome shotgun (WGS) entry which is preliminary data.</text>
</comment>
<dbReference type="Proteomes" id="UP000499080">
    <property type="component" value="Unassembled WGS sequence"/>
</dbReference>
<reference evidence="1 2" key="1">
    <citation type="journal article" date="2019" name="Sci. Rep.">
        <title>Orb-weaving spider Araneus ventricosus genome elucidates the spidroin gene catalogue.</title>
        <authorList>
            <person name="Kono N."/>
            <person name="Nakamura H."/>
            <person name="Ohtoshi R."/>
            <person name="Moran D.A.P."/>
            <person name="Shinohara A."/>
            <person name="Yoshida Y."/>
            <person name="Fujiwara M."/>
            <person name="Mori M."/>
            <person name="Tomita M."/>
            <person name="Arakawa K."/>
        </authorList>
    </citation>
    <scope>NUCLEOTIDE SEQUENCE [LARGE SCALE GENOMIC DNA]</scope>
</reference>
<protein>
    <submittedName>
        <fullName evidence="1">Uncharacterized protein</fullName>
    </submittedName>
</protein>
<gene>
    <name evidence="1" type="ORF">AVEN_175142_1</name>
</gene>
<evidence type="ECO:0000313" key="1">
    <source>
        <dbReference type="EMBL" id="GBO31198.1"/>
    </source>
</evidence>
<organism evidence="1 2">
    <name type="scientific">Araneus ventricosus</name>
    <name type="common">Orbweaver spider</name>
    <name type="synonym">Epeira ventricosa</name>
    <dbReference type="NCBI Taxonomy" id="182803"/>
    <lineage>
        <taxon>Eukaryota</taxon>
        <taxon>Metazoa</taxon>
        <taxon>Ecdysozoa</taxon>
        <taxon>Arthropoda</taxon>
        <taxon>Chelicerata</taxon>
        <taxon>Arachnida</taxon>
        <taxon>Araneae</taxon>
        <taxon>Araneomorphae</taxon>
        <taxon>Entelegynae</taxon>
        <taxon>Araneoidea</taxon>
        <taxon>Araneidae</taxon>
        <taxon>Araneus</taxon>
    </lineage>
</organism>
<keyword evidence="2" id="KW-1185">Reference proteome</keyword>
<proteinExistence type="predicted"/>
<dbReference type="AlphaFoldDB" id="A0A4Y2W3S6"/>
<accession>A0A4Y2W3S6</accession>
<dbReference type="EMBL" id="BGPR01054440">
    <property type="protein sequence ID" value="GBO31198.1"/>
    <property type="molecule type" value="Genomic_DNA"/>
</dbReference>
<sequence length="91" mass="10016">MASSTMFVFRRLDLRSQSQASILSPLRKSSPCSLLPSSLLHLRSSLLNPHLSPLLSCQKPLHESLSLYRCLFHEPLLGPTFVLLLSQAGSG</sequence>
<name>A0A4Y2W3S6_ARAVE</name>
<evidence type="ECO:0000313" key="2">
    <source>
        <dbReference type="Proteomes" id="UP000499080"/>
    </source>
</evidence>